<keyword evidence="3" id="KW-1185">Reference proteome</keyword>
<dbReference type="OMA" id="DFACGER"/>
<dbReference type="OrthoDB" id="534787at2759"/>
<dbReference type="EMBL" id="JAGTXO010000043">
    <property type="protein sequence ID" value="KAG8459206.1"/>
    <property type="molecule type" value="Genomic_DNA"/>
</dbReference>
<dbReference type="AlphaFoldDB" id="A0A8J5X2I2"/>
<feature type="domain" description="FAM194 C-terminal" evidence="1">
    <location>
        <begin position="48"/>
        <end position="180"/>
    </location>
</feature>
<sequence>MPGKLGLKSDTSLLSAKNTRTPLGPDSAGRSHVPYVANDSKATPVGAFHYYASGRLALFENRMYAGKYYWLYADNERNTVLCQFDPLGQGHACFPNGKLRLTSTKAGGTHIDEAGSVLTSWTDAKPLRGEGVSFALNGAATFSFRTRYNIQLKLTLGGRAFEFELGEQLAHAATNYALSKVGTHSLGPERGKAILDLSALNRSTGKATDVSLGKKTRLTEADLTIAALHPILRDADEVRLRVQGMLAQPWIDASLLPSRSFGPATDPRTFETSMDDARWAAFLGKTPASDYAPLPVSAVLRSASGRYRTGAGAKSARVRLRLIDAASYDEFVGRGVAHDALLVVCCLAAWLPQSNRAEQWLEALNGELAAERAAAPSGRADGGGGGGGGVPFVLAKFDMSQSRLLKERHNIHTIPMYLMYYNGRLAYASNVLNGYGASAEDLRAQVAETRAQAQAGNFLPDGFRFGKTDNALMEDMRATLKGR</sequence>
<evidence type="ECO:0000259" key="1">
    <source>
        <dbReference type="Pfam" id="PF14977"/>
    </source>
</evidence>
<accession>A0A8J5X2I2</accession>
<gene>
    <name evidence="2" type="ORF">KFE25_005717</name>
</gene>
<comment type="caution">
    <text evidence="2">The sequence shown here is derived from an EMBL/GenBank/DDBJ whole genome shotgun (WGS) entry which is preliminary data.</text>
</comment>
<dbReference type="Proteomes" id="UP000751190">
    <property type="component" value="Unassembled WGS sequence"/>
</dbReference>
<dbReference type="Pfam" id="PF14977">
    <property type="entry name" value="FAM194"/>
    <property type="match status" value="1"/>
</dbReference>
<name>A0A8J5X2I2_DIALT</name>
<dbReference type="InterPro" id="IPR029281">
    <property type="entry name" value="FAM194_C"/>
</dbReference>
<reference evidence="2" key="1">
    <citation type="submission" date="2021-05" db="EMBL/GenBank/DDBJ databases">
        <title>The genome of the haptophyte Pavlova lutheri (Diacronema luteri, Pavlovales) - a model for lipid biosynthesis in eukaryotic algae.</title>
        <authorList>
            <person name="Hulatt C.J."/>
            <person name="Posewitz M.C."/>
        </authorList>
    </citation>
    <scope>NUCLEOTIDE SEQUENCE</scope>
    <source>
        <strain evidence="2">NIVA-4/92</strain>
    </source>
</reference>
<organism evidence="2 3">
    <name type="scientific">Diacronema lutheri</name>
    <name type="common">Unicellular marine alga</name>
    <name type="synonym">Monochrysis lutheri</name>
    <dbReference type="NCBI Taxonomy" id="2081491"/>
    <lineage>
        <taxon>Eukaryota</taxon>
        <taxon>Haptista</taxon>
        <taxon>Haptophyta</taxon>
        <taxon>Pavlovophyceae</taxon>
        <taxon>Pavlovales</taxon>
        <taxon>Pavlovaceae</taxon>
        <taxon>Diacronema</taxon>
    </lineage>
</organism>
<protein>
    <recommendedName>
        <fullName evidence="1">FAM194 C-terminal domain-containing protein</fullName>
    </recommendedName>
</protein>
<evidence type="ECO:0000313" key="2">
    <source>
        <dbReference type="EMBL" id="KAG8459206.1"/>
    </source>
</evidence>
<evidence type="ECO:0000313" key="3">
    <source>
        <dbReference type="Proteomes" id="UP000751190"/>
    </source>
</evidence>
<proteinExistence type="predicted"/>